<gene>
    <name evidence="1" type="ORF">QCA50_003454</name>
</gene>
<keyword evidence="2" id="KW-1185">Reference proteome</keyword>
<evidence type="ECO:0000313" key="2">
    <source>
        <dbReference type="Proteomes" id="UP001385951"/>
    </source>
</evidence>
<evidence type="ECO:0008006" key="3">
    <source>
        <dbReference type="Google" id="ProtNLM"/>
    </source>
</evidence>
<evidence type="ECO:0000313" key="1">
    <source>
        <dbReference type="EMBL" id="KAK7693881.1"/>
    </source>
</evidence>
<organism evidence="1 2">
    <name type="scientific">Cerrena zonata</name>
    <dbReference type="NCBI Taxonomy" id="2478898"/>
    <lineage>
        <taxon>Eukaryota</taxon>
        <taxon>Fungi</taxon>
        <taxon>Dikarya</taxon>
        <taxon>Basidiomycota</taxon>
        <taxon>Agaricomycotina</taxon>
        <taxon>Agaricomycetes</taxon>
        <taxon>Polyporales</taxon>
        <taxon>Cerrenaceae</taxon>
        <taxon>Cerrena</taxon>
    </lineage>
</organism>
<comment type="caution">
    <text evidence="1">The sequence shown here is derived from an EMBL/GenBank/DDBJ whole genome shotgun (WGS) entry which is preliminary data.</text>
</comment>
<dbReference type="Proteomes" id="UP001385951">
    <property type="component" value="Unassembled WGS sequence"/>
</dbReference>
<proteinExistence type="predicted"/>
<dbReference type="EMBL" id="JASBNA010000003">
    <property type="protein sequence ID" value="KAK7693881.1"/>
    <property type="molecule type" value="Genomic_DNA"/>
</dbReference>
<accession>A0AAW0GM89</accession>
<name>A0AAW0GM89_9APHY</name>
<protein>
    <recommendedName>
        <fullName evidence="3">F-box domain-containing protein</fullName>
    </recommendedName>
</protein>
<sequence>MVLKVYASIRLDAVQACTPAPTSLTSSYRMYFAQELVDHICEELYCDRPTLAACSLVSLVWLHGSRRVRFRYLFLNAVDLLELREVFVYLWTSTSLITPYVIYLHLSYKPRRLYGNHPHIDTPIHPFLLDEVFSVLPNIRELTILRCCLDGSALSQTSALQKKFHLDALFLCQCCLPPGADCVSEGLAGFLAVFATIRYLRITELDTPSPPNGTSIQFAPCERFSVPNIDTLCLNSVSSSVLNLFTWTTTTYPLRSLSTDTGGYHGPTLARMLEGSVDRLEIASILSYSPQPALSLSSCTALHSLTFKVAGIDVLSLEHWAGALIALFHLPNSLRRLHVSFERFIDHIHPSERQVIQSFDSQLDHALCKIRWEEAVTFSLPSLIHSEFTELPVLVPAGMPQLHTLKKLVETGLPSLRAKGMLLVK</sequence>
<dbReference type="AlphaFoldDB" id="A0AAW0GM89"/>
<reference evidence="1 2" key="1">
    <citation type="submission" date="2022-09" db="EMBL/GenBank/DDBJ databases">
        <authorList>
            <person name="Palmer J.M."/>
        </authorList>
    </citation>
    <scope>NUCLEOTIDE SEQUENCE [LARGE SCALE GENOMIC DNA]</scope>
    <source>
        <strain evidence="1 2">DSM 7382</strain>
    </source>
</reference>